<evidence type="ECO:0000256" key="2">
    <source>
        <dbReference type="ARBA" id="ARBA00004370"/>
    </source>
</evidence>
<dbReference type="InterPro" id="IPR005467">
    <property type="entry name" value="His_kinase_dom"/>
</dbReference>
<keyword evidence="5" id="KW-0808">Transferase</keyword>
<accession>A0ABU5GW26</accession>
<dbReference type="PROSITE" id="PS50885">
    <property type="entry name" value="HAMP"/>
    <property type="match status" value="1"/>
</dbReference>
<dbReference type="PROSITE" id="PS50109">
    <property type="entry name" value="HIS_KIN"/>
    <property type="match status" value="1"/>
</dbReference>
<dbReference type="CDD" id="cd00082">
    <property type="entry name" value="HisKA"/>
    <property type="match status" value="1"/>
</dbReference>
<dbReference type="SUPFAM" id="SSF55874">
    <property type="entry name" value="ATPase domain of HSP90 chaperone/DNA topoisomerase II/histidine kinase"/>
    <property type="match status" value="1"/>
</dbReference>
<comment type="subcellular location">
    <subcellularLocation>
        <location evidence="2">Membrane</location>
    </subcellularLocation>
</comment>
<dbReference type="SMART" id="SM00387">
    <property type="entry name" value="HATPase_c"/>
    <property type="match status" value="1"/>
</dbReference>
<dbReference type="GO" id="GO:0005524">
    <property type="term" value="F:ATP binding"/>
    <property type="evidence" value="ECO:0007669"/>
    <property type="project" value="UniProtKB-KW"/>
</dbReference>
<keyword evidence="6" id="KW-0418">Kinase</keyword>
<dbReference type="Proteomes" id="UP001291309">
    <property type="component" value="Unassembled WGS sequence"/>
</dbReference>
<evidence type="ECO:0000259" key="8">
    <source>
        <dbReference type="PROSITE" id="PS50109"/>
    </source>
</evidence>
<dbReference type="InterPro" id="IPR036890">
    <property type="entry name" value="HATPase_C_sf"/>
</dbReference>
<dbReference type="SUPFAM" id="SSF47384">
    <property type="entry name" value="Homodimeric domain of signal transducing histidine kinase"/>
    <property type="match status" value="1"/>
</dbReference>
<dbReference type="Pfam" id="PF02518">
    <property type="entry name" value="HATPase_c"/>
    <property type="match status" value="1"/>
</dbReference>
<dbReference type="SUPFAM" id="SSF158472">
    <property type="entry name" value="HAMP domain-like"/>
    <property type="match status" value="1"/>
</dbReference>
<dbReference type="EMBL" id="JAXIVS010000001">
    <property type="protein sequence ID" value="MDY7225375.1"/>
    <property type="molecule type" value="Genomic_DNA"/>
</dbReference>
<evidence type="ECO:0000256" key="6">
    <source>
        <dbReference type="ARBA" id="ARBA00022777"/>
    </source>
</evidence>
<comment type="caution">
    <text evidence="10">The sequence shown here is derived from an EMBL/GenBank/DDBJ whole genome shotgun (WGS) entry which is preliminary data.</text>
</comment>
<dbReference type="InterPro" id="IPR004358">
    <property type="entry name" value="Sig_transdc_His_kin-like_C"/>
</dbReference>
<dbReference type="Gene3D" id="3.30.565.10">
    <property type="entry name" value="Histidine kinase-like ATPase, C-terminal domain"/>
    <property type="match status" value="1"/>
</dbReference>
<name>A0ABU5GW26_9BACT</name>
<dbReference type="SMART" id="SM00304">
    <property type="entry name" value="HAMP"/>
    <property type="match status" value="1"/>
</dbReference>
<evidence type="ECO:0000313" key="10">
    <source>
        <dbReference type="EMBL" id="MDY7225375.1"/>
    </source>
</evidence>
<keyword evidence="4" id="KW-0597">Phosphoprotein</keyword>
<dbReference type="RefSeq" id="WP_321544085.1">
    <property type="nucleotide sequence ID" value="NZ_JAXIVS010000001.1"/>
</dbReference>
<gene>
    <name evidence="10" type="ORF">SYV04_03240</name>
</gene>
<evidence type="ECO:0000256" key="7">
    <source>
        <dbReference type="SAM" id="Coils"/>
    </source>
</evidence>
<dbReference type="SMART" id="SM00388">
    <property type="entry name" value="HisKA"/>
    <property type="match status" value="1"/>
</dbReference>
<keyword evidence="10" id="KW-0547">Nucleotide-binding</keyword>
<keyword evidence="7" id="KW-0175">Coiled coil</keyword>
<dbReference type="InterPro" id="IPR003660">
    <property type="entry name" value="HAMP_dom"/>
</dbReference>
<dbReference type="Gene3D" id="1.10.287.130">
    <property type="match status" value="1"/>
</dbReference>
<dbReference type="InterPro" id="IPR003594">
    <property type="entry name" value="HATPase_dom"/>
</dbReference>
<dbReference type="PRINTS" id="PR00344">
    <property type="entry name" value="BCTRLSENSOR"/>
</dbReference>
<evidence type="ECO:0000259" key="9">
    <source>
        <dbReference type="PROSITE" id="PS50885"/>
    </source>
</evidence>
<feature type="domain" description="HAMP" evidence="9">
    <location>
        <begin position="211"/>
        <end position="261"/>
    </location>
</feature>
<dbReference type="CDD" id="cd06225">
    <property type="entry name" value="HAMP"/>
    <property type="match status" value="1"/>
</dbReference>
<protein>
    <recommendedName>
        <fullName evidence="3">histidine kinase</fullName>
        <ecNumber evidence="3">2.7.13.3</ecNumber>
    </recommendedName>
</protein>
<evidence type="ECO:0000256" key="4">
    <source>
        <dbReference type="ARBA" id="ARBA00022553"/>
    </source>
</evidence>
<dbReference type="EC" id="2.7.13.3" evidence="3"/>
<comment type="catalytic activity">
    <reaction evidence="1">
        <text>ATP + protein L-histidine = ADP + protein N-phospho-L-histidine.</text>
        <dbReference type="EC" id="2.7.13.3"/>
    </reaction>
</comment>
<dbReference type="PANTHER" id="PTHR43065:SF42">
    <property type="entry name" value="TWO-COMPONENT SENSOR PPRA"/>
    <property type="match status" value="1"/>
</dbReference>
<reference evidence="10 11" key="1">
    <citation type="submission" date="2023-12" db="EMBL/GenBank/DDBJ databases">
        <title>the genome sequence of Hyalangium sp. s54d21.</title>
        <authorList>
            <person name="Zhang X."/>
        </authorList>
    </citation>
    <scope>NUCLEOTIDE SEQUENCE [LARGE SCALE GENOMIC DNA]</scope>
    <source>
        <strain evidence="11">s54d21</strain>
    </source>
</reference>
<organism evidence="10 11">
    <name type="scientific">Hyalangium rubrum</name>
    <dbReference type="NCBI Taxonomy" id="3103134"/>
    <lineage>
        <taxon>Bacteria</taxon>
        <taxon>Pseudomonadati</taxon>
        <taxon>Myxococcota</taxon>
        <taxon>Myxococcia</taxon>
        <taxon>Myxococcales</taxon>
        <taxon>Cystobacterineae</taxon>
        <taxon>Archangiaceae</taxon>
        <taxon>Hyalangium</taxon>
    </lineage>
</organism>
<keyword evidence="11" id="KW-1185">Reference proteome</keyword>
<evidence type="ECO:0000256" key="3">
    <source>
        <dbReference type="ARBA" id="ARBA00012438"/>
    </source>
</evidence>
<evidence type="ECO:0000256" key="1">
    <source>
        <dbReference type="ARBA" id="ARBA00000085"/>
    </source>
</evidence>
<dbReference type="InterPro" id="IPR036097">
    <property type="entry name" value="HisK_dim/P_sf"/>
</dbReference>
<dbReference type="Pfam" id="PF00672">
    <property type="entry name" value="HAMP"/>
    <property type="match status" value="1"/>
</dbReference>
<feature type="coiled-coil region" evidence="7">
    <location>
        <begin position="94"/>
        <end position="126"/>
    </location>
</feature>
<dbReference type="InterPro" id="IPR003661">
    <property type="entry name" value="HisK_dim/P_dom"/>
</dbReference>
<keyword evidence="10" id="KW-0067">ATP-binding</keyword>
<evidence type="ECO:0000313" key="11">
    <source>
        <dbReference type="Proteomes" id="UP001291309"/>
    </source>
</evidence>
<feature type="domain" description="Histidine kinase" evidence="8">
    <location>
        <begin position="278"/>
        <end position="499"/>
    </location>
</feature>
<evidence type="ECO:0000256" key="5">
    <source>
        <dbReference type="ARBA" id="ARBA00022679"/>
    </source>
</evidence>
<sequence length="501" mass="54899">MTIRGKVLLFSAVAFALTAVMGVALMRGTSLGRRFRDLSAQAYEQRFTLSQLRGESLVYLDALQLAQGAGRDTRALRAAQLRRIESHFARFRILAQQEEALEGVSREEEEEEFQELEQELLLWTEHSEARFRPLPVQLEPRESQPREAIDEFGRRVEPLLERALAREQEEVRRLVLSSERVVRSGRIAAVAVPLMSVGLMFALASTILVPLNRRLRSLLEGAERIGRGEFNSALPEGTRDELGTLARGFNQMARELEASNARLVQSARLAALGQTVASVGHEINNPLAYVINNLAYAHEEVRQGREPRSEQERQALLEALADAREGAERVRFIVQDLKSVTRTEDAGHGVADVAAVVRTVAKMAAHELRGRARLVSDCEGVPPVQGNATRLAQVFLNLVVNAAHAIAPGSPERNEIRVVARLSAPGRVTVDVQDTGAGIPPEILERIFEPFFTTKPVGEGTGLGLAVCRNIITAMGGTLSVESTPGHGTTFRLSLPTASAD</sequence>
<proteinExistence type="predicted"/>
<dbReference type="Gene3D" id="6.10.340.10">
    <property type="match status" value="1"/>
</dbReference>
<dbReference type="PANTHER" id="PTHR43065">
    <property type="entry name" value="SENSOR HISTIDINE KINASE"/>
    <property type="match status" value="1"/>
</dbReference>